<protein>
    <submittedName>
        <fullName evidence="3">Uncharacterized protein</fullName>
    </submittedName>
</protein>
<feature type="region of interest" description="Disordered" evidence="1">
    <location>
        <begin position="77"/>
        <end position="103"/>
    </location>
</feature>
<evidence type="ECO:0000256" key="2">
    <source>
        <dbReference type="SAM" id="SignalP"/>
    </source>
</evidence>
<reference evidence="3 4" key="1">
    <citation type="journal article" date="2018" name="Sci. Rep.">
        <title>Raphidocelis subcapitata (=Pseudokirchneriella subcapitata) provides an insight into genome evolution and environmental adaptations in the Sphaeropleales.</title>
        <authorList>
            <person name="Suzuki S."/>
            <person name="Yamaguchi H."/>
            <person name="Nakajima N."/>
            <person name="Kawachi M."/>
        </authorList>
    </citation>
    <scope>NUCLEOTIDE SEQUENCE [LARGE SCALE GENOMIC DNA]</scope>
    <source>
        <strain evidence="3 4">NIES-35</strain>
    </source>
</reference>
<dbReference type="AlphaFoldDB" id="A0A2V0P983"/>
<evidence type="ECO:0000256" key="1">
    <source>
        <dbReference type="SAM" id="MobiDB-lite"/>
    </source>
</evidence>
<feature type="signal peptide" evidence="2">
    <location>
        <begin position="1"/>
        <end position="24"/>
    </location>
</feature>
<feature type="chain" id="PRO_5015950656" evidence="2">
    <location>
        <begin position="25"/>
        <end position="214"/>
    </location>
</feature>
<evidence type="ECO:0000313" key="3">
    <source>
        <dbReference type="EMBL" id="GBF96129.1"/>
    </source>
</evidence>
<accession>A0A2V0P983</accession>
<evidence type="ECO:0000313" key="4">
    <source>
        <dbReference type="Proteomes" id="UP000247498"/>
    </source>
</evidence>
<dbReference type="Proteomes" id="UP000247498">
    <property type="component" value="Unassembled WGS sequence"/>
</dbReference>
<organism evidence="3 4">
    <name type="scientific">Raphidocelis subcapitata</name>
    <dbReference type="NCBI Taxonomy" id="307507"/>
    <lineage>
        <taxon>Eukaryota</taxon>
        <taxon>Viridiplantae</taxon>
        <taxon>Chlorophyta</taxon>
        <taxon>core chlorophytes</taxon>
        <taxon>Chlorophyceae</taxon>
        <taxon>CS clade</taxon>
        <taxon>Sphaeropleales</taxon>
        <taxon>Selenastraceae</taxon>
        <taxon>Raphidocelis</taxon>
    </lineage>
</organism>
<sequence length="214" mass="21501">MARTSAARALVALALAAALLSAAAAPSPRRMLRGMAVSNDAAMLSTASAQGNEADAVSTPRGSSAVASNGAGVKATANTDWDFDKDDNMTPTGQSGARNLGYGDEPDFSTDVPAPAKPTITMASAPRRLSEVVRRMLGSKLSDSAARVASASASGNSASAQSVKGALLASASNGRVSAAAGTDWSFDKEGGAGSKQPLGGEPAWGETSWGRRRM</sequence>
<gene>
    <name evidence="3" type="ORF">Rsub_08877</name>
</gene>
<proteinExistence type="predicted"/>
<dbReference type="EMBL" id="BDRX01000075">
    <property type="protein sequence ID" value="GBF96129.1"/>
    <property type="molecule type" value="Genomic_DNA"/>
</dbReference>
<feature type="region of interest" description="Disordered" evidence="1">
    <location>
        <begin position="52"/>
        <end position="71"/>
    </location>
</feature>
<keyword evidence="2" id="KW-0732">Signal</keyword>
<name>A0A2V0P983_9CHLO</name>
<comment type="caution">
    <text evidence="3">The sequence shown here is derived from an EMBL/GenBank/DDBJ whole genome shotgun (WGS) entry which is preliminary data.</text>
</comment>
<keyword evidence="4" id="KW-1185">Reference proteome</keyword>
<dbReference type="InParanoid" id="A0A2V0P983"/>
<feature type="region of interest" description="Disordered" evidence="1">
    <location>
        <begin position="178"/>
        <end position="214"/>
    </location>
</feature>